<dbReference type="PANTHER" id="PTHR43172:SF2">
    <property type="entry name" value="ADENYLOSUCCINATE LYASE C-TERMINAL DOMAIN-CONTAINING PROTEIN"/>
    <property type="match status" value="1"/>
</dbReference>
<name>A0A7Y6DW22_9CELL</name>
<evidence type="ECO:0000313" key="5">
    <source>
        <dbReference type="Proteomes" id="UP000565724"/>
    </source>
</evidence>
<dbReference type="AlphaFoldDB" id="A0A7Y6DW22"/>
<comment type="similarity">
    <text evidence="2">Belongs to the class-II fumarase/aspartase family.</text>
</comment>
<dbReference type="Pfam" id="PF00206">
    <property type="entry name" value="Lyase_1"/>
    <property type="match status" value="1"/>
</dbReference>
<sequence length="397" mass="40559">MTPGDWGLLQPVTAGTRETAGDDQVLAAMVQVEAALLRAWARVDGTDDDAAALALDAVAANPSDLDRDTLVAGVARDGAGVAALLELLQDHLEQREIPAARLHTGATSQDVLDSALMQVARTTFEHLRARLVTVGAALAVLADADRDAPRVGRTLGRNAAPTTLGVQVAGWLDGISSAVATVDRTRFPVQLGGAVGTGEQADRAADRPGAITVLRSALAEELGLDDPGRSWHTDRSPVLSVATAAATVTAALGRIGRDLLTGSREGVDEVALAGGGASSAMPHKRNPVDPIVMSAAALQAPGLLSTVTRTAVSSDERPAGEWHAEWSPLRDLVRLAGGSADAAARTVAGLTLDRESAARNLRVAGVGPADDVTLAACGAVVDAAIARFRSTLDGGPT</sequence>
<organism evidence="4 5">
    <name type="scientific">Cellulomonas humilata</name>
    <dbReference type="NCBI Taxonomy" id="144055"/>
    <lineage>
        <taxon>Bacteria</taxon>
        <taxon>Bacillati</taxon>
        <taxon>Actinomycetota</taxon>
        <taxon>Actinomycetes</taxon>
        <taxon>Micrococcales</taxon>
        <taxon>Cellulomonadaceae</taxon>
        <taxon>Cellulomonas</taxon>
    </lineage>
</organism>
<dbReference type="InterPro" id="IPR008948">
    <property type="entry name" value="L-Aspartase-like"/>
</dbReference>
<dbReference type="Proteomes" id="UP000565724">
    <property type="component" value="Unassembled WGS sequence"/>
</dbReference>
<gene>
    <name evidence="4" type="ORF">HP550_00735</name>
</gene>
<dbReference type="Gene3D" id="1.20.200.10">
    <property type="entry name" value="Fumarase/aspartase (Central domain)"/>
    <property type="match status" value="1"/>
</dbReference>
<evidence type="ECO:0000259" key="3">
    <source>
        <dbReference type="Pfam" id="PF00206"/>
    </source>
</evidence>
<dbReference type="SUPFAM" id="SSF48557">
    <property type="entry name" value="L-aspartase-like"/>
    <property type="match status" value="1"/>
</dbReference>
<protein>
    <submittedName>
        <fullName evidence="4">3-carboxy-cis,cis-muconate cycloisomerase</fullName>
    </submittedName>
</protein>
<keyword evidence="4" id="KW-0413">Isomerase</keyword>
<evidence type="ECO:0000256" key="1">
    <source>
        <dbReference type="ARBA" id="ARBA00023239"/>
    </source>
</evidence>
<dbReference type="GO" id="GO:0016853">
    <property type="term" value="F:isomerase activity"/>
    <property type="evidence" value="ECO:0007669"/>
    <property type="project" value="UniProtKB-KW"/>
</dbReference>
<dbReference type="PANTHER" id="PTHR43172">
    <property type="entry name" value="ADENYLOSUCCINATE LYASE"/>
    <property type="match status" value="1"/>
</dbReference>
<feature type="domain" description="Fumarate lyase N-terminal" evidence="3">
    <location>
        <begin position="28"/>
        <end position="302"/>
    </location>
</feature>
<reference evidence="4 5" key="1">
    <citation type="submission" date="2020-05" db="EMBL/GenBank/DDBJ databases">
        <title>Genome Sequencing of Type Strains.</title>
        <authorList>
            <person name="Lemaire J.F."/>
            <person name="Inderbitzin P."/>
            <person name="Gregorio O.A."/>
            <person name="Collins S.B."/>
            <person name="Wespe N."/>
            <person name="Knight-Connoni V."/>
        </authorList>
    </citation>
    <scope>NUCLEOTIDE SEQUENCE [LARGE SCALE GENOMIC DNA]</scope>
    <source>
        <strain evidence="4 5">ATCC 25174</strain>
    </source>
</reference>
<dbReference type="InterPro" id="IPR022761">
    <property type="entry name" value="Fumarate_lyase_N"/>
</dbReference>
<dbReference type="EMBL" id="JABMCI010000034">
    <property type="protein sequence ID" value="NUU15775.1"/>
    <property type="molecule type" value="Genomic_DNA"/>
</dbReference>
<evidence type="ECO:0000313" key="4">
    <source>
        <dbReference type="EMBL" id="NUU15775.1"/>
    </source>
</evidence>
<evidence type="ECO:0000256" key="2">
    <source>
        <dbReference type="ARBA" id="ARBA00034772"/>
    </source>
</evidence>
<dbReference type="PRINTS" id="PR00149">
    <property type="entry name" value="FUMRATELYASE"/>
</dbReference>
<comment type="caution">
    <text evidence="4">The sequence shown here is derived from an EMBL/GenBank/DDBJ whole genome shotgun (WGS) entry which is preliminary data.</text>
</comment>
<dbReference type="InterPro" id="IPR000362">
    <property type="entry name" value="Fumarate_lyase_fam"/>
</dbReference>
<keyword evidence="1" id="KW-0456">Lyase</keyword>
<accession>A0A7Y6DW22</accession>
<dbReference type="GO" id="GO:0016829">
    <property type="term" value="F:lyase activity"/>
    <property type="evidence" value="ECO:0007669"/>
    <property type="project" value="UniProtKB-KW"/>
</dbReference>
<proteinExistence type="inferred from homology"/>
<dbReference type="RefSeq" id="WP_175345686.1">
    <property type="nucleotide sequence ID" value="NZ_JABMCI010000034.1"/>
</dbReference>
<keyword evidence="5" id="KW-1185">Reference proteome</keyword>